<dbReference type="RefSeq" id="WP_106837985.1">
    <property type="nucleotide sequence ID" value="NZ_JBCNIW010000041.1"/>
</dbReference>
<dbReference type="EMBL" id="PXZM01000007">
    <property type="protein sequence ID" value="PSJ98529.1"/>
    <property type="molecule type" value="Genomic_DNA"/>
</dbReference>
<dbReference type="AlphaFoldDB" id="A0A2P7VH64"/>
<evidence type="ECO:0000313" key="2">
    <source>
        <dbReference type="Proteomes" id="UP000240419"/>
    </source>
</evidence>
<proteinExistence type="predicted"/>
<dbReference type="Proteomes" id="UP000240419">
    <property type="component" value="Unassembled WGS sequence"/>
</dbReference>
<organism evidence="1 2">
    <name type="scientific">Brevibacillus fortis</name>
    <dbReference type="NCBI Taxonomy" id="2126352"/>
    <lineage>
        <taxon>Bacteria</taxon>
        <taxon>Bacillati</taxon>
        <taxon>Bacillota</taxon>
        <taxon>Bacilli</taxon>
        <taxon>Bacillales</taxon>
        <taxon>Paenibacillaceae</taxon>
        <taxon>Brevibacillus</taxon>
    </lineage>
</organism>
<reference evidence="1 2" key="1">
    <citation type="submission" date="2018-03" db="EMBL/GenBank/DDBJ databases">
        <title>Brevisbacillus phylogenomics.</title>
        <authorList>
            <person name="Dunlap C."/>
        </authorList>
    </citation>
    <scope>NUCLEOTIDE SEQUENCE [LARGE SCALE GENOMIC DNA]</scope>
    <source>
        <strain evidence="1 2">NRRL NRS-1210</strain>
    </source>
</reference>
<evidence type="ECO:0000313" key="1">
    <source>
        <dbReference type="EMBL" id="PSJ98529.1"/>
    </source>
</evidence>
<sequence>MSKKALDFFGEALMSKVRDEAIIHWDYVTNGKMKGEHSEQIYNQLSEFTPEQRELVQRMIPKVVNTTLHYLLWMLEQEEAIDVAVKLESEEVESIREISDGLTGELYTEDGWFERFSKQRYEELK</sequence>
<gene>
    <name evidence="1" type="ORF">C7R93_06190</name>
</gene>
<dbReference type="OrthoDB" id="292317at2"/>
<protein>
    <submittedName>
        <fullName evidence="1">Epimerase</fullName>
    </submittedName>
</protein>
<name>A0A2P7VH64_9BACL</name>
<keyword evidence="2" id="KW-1185">Reference proteome</keyword>
<comment type="caution">
    <text evidence="1">The sequence shown here is derived from an EMBL/GenBank/DDBJ whole genome shotgun (WGS) entry which is preliminary data.</text>
</comment>
<accession>A0A2P7VH64</accession>